<proteinExistence type="predicted"/>
<dbReference type="Gene3D" id="3.80.10.10">
    <property type="entry name" value="Ribonuclease Inhibitor"/>
    <property type="match status" value="1"/>
</dbReference>
<protein>
    <recommendedName>
        <fullName evidence="5">Leucine-rich repeat-containing N-terminal plant-type domain-containing protein</fullName>
    </recommendedName>
</protein>
<dbReference type="PANTHER" id="PTHR48060">
    <property type="entry name" value="DNA DAMAGE-REPAIR/TOLERATION PROTEIN DRT100"/>
    <property type="match status" value="1"/>
</dbReference>
<reference evidence="6 7" key="1">
    <citation type="journal article" date="2024" name="G3 (Bethesda)">
        <title>Genome assembly of Hibiscus sabdariffa L. provides insights into metabolisms of medicinal natural products.</title>
        <authorList>
            <person name="Kim T."/>
        </authorList>
    </citation>
    <scope>NUCLEOTIDE SEQUENCE [LARGE SCALE GENOMIC DNA]</scope>
    <source>
        <strain evidence="6">TK-2024</strain>
        <tissue evidence="6">Old leaves</tissue>
    </source>
</reference>
<dbReference type="Pfam" id="PF00560">
    <property type="entry name" value="LRR_1"/>
    <property type="match status" value="3"/>
</dbReference>
<keyword evidence="7" id="KW-1185">Reference proteome</keyword>
<evidence type="ECO:0000256" key="1">
    <source>
        <dbReference type="ARBA" id="ARBA00022614"/>
    </source>
</evidence>
<gene>
    <name evidence="6" type="ORF">V6N12_057418</name>
</gene>
<dbReference type="Proteomes" id="UP001472677">
    <property type="component" value="Unassembled WGS sequence"/>
</dbReference>
<evidence type="ECO:0000256" key="2">
    <source>
        <dbReference type="ARBA" id="ARBA00022729"/>
    </source>
</evidence>
<dbReference type="PANTHER" id="PTHR48060:SF21">
    <property type="entry name" value="L DOMAIN-LIKE PROTEIN"/>
    <property type="match status" value="1"/>
</dbReference>
<keyword evidence="2 4" id="KW-0732">Signal</keyword>
<evidence type="ECO:0000313" key="7">
    <source>
        <dbReference type="Proteomes" id="UP001472677"/>
    </source>
</evidence>
<dbReference type="InterPro" id="IPR032675">
    <property type="entry name" value="LRR_dom_sf"/>
</dbReference>
<dbReference type="InterPro" id="IPR053211">
    <property type="entry name" value="DNA_repair-toleration"/>
</dbReference>
<dbReference type="SUPFAM" id="SSF52058">
    <property type="entry name" value="L domain-like"/>
    <property type="match status" value="1"/>
</dbReference>
<keyword evidence="1" id="KW-0433">Leucine-rich repeat</keyword>
<evidence type="ECO:0000256" key="4">
    <source>
        <dbReference type="SAM" id="SignalP"/>
    </source>
</evidence>
<keyword evidence="3" id="KW-0677">Repeat</keyword>
<dbReference type="EMBL" id="JBBPBM010000066">
    <property type="protein sequence ID" value="KAK8514516.1"/>
    <property type="molecule type" value="Genomic_DNA"/>
</dbReference>
<dbReference type="Pfam" id="PF08263">
    <property type="entry name" value="LRRNT_2"/>
    <property type="match status" value="1"/>
</dbReference>
<evidence type="ECO:0000313" key="6">
    <source>
        <dbReference type="EMBL" id="KAK8514516.1"/>
    </source>
</evidence>
<evidence type="ECO:0000256" key="3">
    <source>
        <dbReference type="ARBA" id="ARBA00022737"/>
    </source>
</evidence>
<feature type="chain" id="PRO_5046459722" description="Leucine-rich repeat-containing N-terminal plant-type domain-containing protein" evidence="4">
    <location>
        <begin position="25"/>
        <end position="207"/>
    </location>
</feature>
<comment type="caution">
    <text evidence="6">The sequence shown here is derived from an EMBL/GenBank/DDBJ whole genome shotgun (WGS) entry which is preliminary data.</text>
</comment>
<evidence type="ECO:0000259" key="5">
    <source>
        <dbReference type="Pfam" id="PF08263"/>
    </source>
</evidence>
<feature type="signal peptide" evidence="4">
    <location>
        <begin position="1"/>
        <end position="24"/>
    </location>
</feature>
<accession>A0ABR2C5F2</accession>
<organism evidence="6 7">
    <name type="scientific">Hibiscus sabdariffa</name>
    <name type="common">roselle</name>
    <dbReference type="NCBI Taxonomy" id="183260"/>
    <lineage>
        <taxon>Eukaryota</taxon>
        <taxon>Viridiplantae</taxon>
        <taxon>Streptophyta</taxon>
        <taxon>Embryophyta</taxon>
        <taxon>Tracheophyta</taxon>
        <taxon>Spermatophyta</taxon>
        <taxon>Magnoliopsida</taxon>
        <taxon>eudicotyledons</taxon>
        <taxon>Gunneridae</taxon>
        <taxon>Pentapetalae</taxon>
        <taxon>rosids</taxon>
        <taxon>malvids</taxon>
        <taxon>Malvales</taxon>
        <taxon>Malvaceae</taxon>
        <taxon>Malvoideae</taxon>
        <taxon>Hibiscus</taxon>
    </lineage>
</organism>
<feature type="domain" description="Leucine-rich repeat-containing N-terminal plant-type" evidence="5">
    <location>
        <begin position="32"/>
        <end position="70"/>
    </location>
</feature>
<dbReference type="InterPro" id="IPR001611">
    <property type="entry name" value="Leu-rich_rpt"/>
</dbReference>
<dbReference type="InterPro" id="IPR013210">
    <property type="entry name" value="LRR_N_plant-typ"/>
</dbReference>
<name>A0ABR2C5F2_9ROSI</name>
<sequence length="207" mass="23036">MGKTGFLPPLMFLLIFTIFGTTLSSNSPTITSDQRALLALKSRITHDPHNLLATNWSTSISVCNWIGVTCGSKHHRVTVLDLSSMDLTGTIPSQLGNLSFLILLRICHNSFHGSLPTELTSLHRLEYLSAGNNSFSGEIPSWFGYFPKLRGLSLYMNNFSGVIPSTFGNLSKLKILLLYRNNLKGQIPKFILLDMRQIEYMSSSSSY</sequence>